<dbReference type="PROSITE" id="PS50110">
    <property type="entry name" value="RESPONSE_REGULATORY"/>
    <property type="match status" value="1"/>
</dbReference>
<proteinExistence type="predicted"/>
<dbReference type="InterPro" id="IPR001789">
    <property type="entry name" value="Sig_transdc_resp-reg_receiver"/>
</dbReference>
<dbReference type="SUPFAM" id="SSF52172">
    <property type="entry name" value="CheY-like"/>
    <property type="match status" value="1"/>
</dbReference>
<evidence type="ECO:0000256" key="1">
    <source>
        <dbReference type="ARBA" id="ARBA00022553"/>
    </source>
</evidence>
<dbReference type="AlphaFoldDB" id="A0AAU7C9X2"/>
<name>A0AAU7C9X2_9BACT</name>
<dbReference type="PANTHER" id="PTHR44591">
    <property type="entry name" value="STRESS RESPONSE REGULATOR PROTEIN 1"/>
    <property type="match status" value="1"/>
</dbReference>
<reference evidence="4" key="1">
    <citation type="submission" date="2024-05" db="EMBL/GenBank/DDBJ databases">
        <title>Planctomycetes of the genus Singulisphaera possess chitinolytic capabilities.</title>
        <authorList>
            <person name="Ivanova A."/>
        </authorList>
    </citation>
    <scope>NUCLEOTIDE SEQUENCE</scope>
    <source>
        <strain evidence="4">Ch08T</strain>
    </source>
</reference>
<dbReference type="Gene3D" id="3.40.50.2300">
    <property type="match status" value="1"/>
</dbReference>
<evidence type="ECO:0000259" key="3">
    <source>
        <dbReference type="PROSITE" id="PS50110"/>
    </source>
</evidence>
<evidence type="ECO:0000256" key="2">
    <source>
        <dbReference type="PROSITE-ProRule" id="PRU00169"/>
    </source>
</evidence>
<dbReference type="GO" id="GO:0000160">
    <property type="term" value="P:phosphorelay signal transduction system"/>
    <property type="evidence" value="ECO:0007669"/>
    <property type="project" value="InterPro"/>
</dbReference>
<feature type="modified residue" description="4-aspartylphosphate" evidence="2">
    <location>
        <position position="53"/>
    </location>
</feature>
<organism evidence="4">
    <name type="scientific">Singulisphaera sp. Ch08</name>
    <dbReference type="NCBI Taxonomy" id="3120278"/>
    <lineage>
        <taxon>Bacteria</taxon>
        <taxon>Pseudomonadati</taxon>
        <taxon>Planctomycetota</taxon>
        <taxon>Planctomycetia</taxon>
        <taxon>Isosphaerales</taxon>
        <taxon>Isosphaeraceae</taxon>
        <taxon>Singulisphaera</taxon>
    </lineage>
</organism>
<feature type="domain" description="Response regulatory" evidence="3">
    <location>
        <begin position="4"/>
        <end position="118"/>
    </location>
</feature>
<dbReference type="Pfam" id="PF00072">
    <property type="entry name" value="Response_reg"/>
    <property type="match status" value="1"/>
</dbReference>
<dbReference type="InterPro" id="IPR050595">
    <property type="entry name" value="Bact_response_regulator"/>
</dbReference>
<dbReference type="RefSeq" id="WP_406694669.1">
    <property type="nucleotide sequence ID" value="NZ_CP155447.1"/>
</dbReference>
<gene>
    <name evidence="4" type="ORF">V5E97_26795</name>
</gene>
<sequence length="127" mass="13652">MMARVLVVDDSRFSRNVTARILRAAGHEVVEASDGELGLEAVREHKPDCVVLDLLMPVLDGPGFLNRLRGEGSALPVVVASADIQTSSRLLCEELGISGFVNKPARAEELCPCIERAIRGSSVGELR</sequence>
<dbReference type="SMART" id="SM00448">
    <property type="entry name" value="REC"/>
    <property type="match status" value="1"/>
</dbReference>
<dbReference type="InterPro" id="IPR011006">
    <property type="entry name" value="CheY-like_superfamily"/>
</dbReference>
<dbReference type="EMBL" id="CP155447">
    <property type="protein sequence ID" value="XBH01925.1"/>
    <property type="molecule type" value="Genomic_DNA"/>
</dbReference>
<evidence type="ECO:0000313" key="4">
    <source>
        <dbReference type="EMBL" id="XBH01925.1"/>
    </source>
</evidence>
<protein>
    <submittedName>
        <fullName evidence="4">Response regulator</fullName>
    </submittedName>
</protein>
<keyword evidence="1 2" id="KW-0597">Phosphoprotein</keyword>
<accession>A0AAU7C9X2</accession>
<dbReference type="PANTHER" id="PTHR44591:SF3">
    <property type="entry name" value="RESPONSE REGULATORY DOMAIN-CONTAINING PROTEIN"/>
    <property type="match status" value="1"/>
</dbReference>